<reference evidence="1 2" key="1">
    <citation type="submission" date="2016-07" db="EMBL/GenBank/DDBJ databases">
        <title>Complete genome sequence of Bradyrhizobium icense LMTR 13T, a potential inoculant strain isolated from lima bean (Phaseolus lunatus) in Peru.</title>
        <authorList>
            <person name="Ormeno-Orrillo E."/>
            <person name="Duran D."/>
            <person name="Rogel M.A."/>
            <person name="Rey L."/>
            <person name="Imperial J."/>
            <person name="Ruiz-Argueso T."/>
            <person name="Martinez-Romero E."/>
        </authorList>
    </citation>
    <scope>NUCLEOTIDE SEQUENCE [LARGE SCALE GENOMIC DNA]</scope>
    <source>
        <strain evidence="1 2">LMTR 13</strain>
    </source>
</reference>
<dbReference type="KEGG" id="bic:LMTR13_05050"/>
<dbReference type="InterPro" id="IPR011010">
    <property type="entry name" value="DNA_brk_join_enz"/>
</dbReference>
<dbReference type="GO" id="GO:0003677">
    <property type="term" value="F:DNA binding"/>
    <property type="evidence" value="ECO:0007669"/>
    <property type="project" value="InterPro"/>
</dbReference>
<gene>
    <name evidence="1" type="ORF">LMTR13_05050</name>
</gene>
<dbReference type="RefSeq" id="WP_065726930.1">
    <property type="nucleotide sequence ID" value="NZ_CP016428.1"/>
</dbReference>
<sequence length="192" mass="21695">MGLTIASLIKAYKTDAESTHHQLSHAVRIDRERYLSRIDRQYGDHLVSNVTSRTLVSWHKGWAHGQKYATGQAFIGQLRALFRYGFLYLRDDDCRRLCGVLDNMKFATTKPRDARLTSAQADAIRSEARKIGWYSIALAQAFQFELMMSQKDVIGEWLPAMEAVGPAKVVEEGYVWGGGLFSGIRRPRARGA</sequence>
<evidence type="ECO:0000313" key="2">
    <source>
        <dbReference type="Proteomes" id="UP000092839"/>
    </source>
</evidence>
<name>A0A1B1UAD7_9BRAD</name>
<protein>
    <submittedName>
        <fullName evidence="1">Uncharacterized protein</fullName>
    </submittedName>
</protein>
<dbReference type="SUPFAM" id="SSF56349">
    <property type="entry name" value="DNA breaking-rejoining enzymes"/>
    <property type="match status" value="1"/>
</dbReference>
<dbReference type="AlphaFoldDB" id="A0A1B1UAD7"/>
<dbReference type="Proteomes" id="UP000092839">
    <property type="component" value="Chromosome"/>
</dbReference>
<evidence type="ECO:0000313" key="1">
    <source>
        <dbReference type="EMBL" id="ANV99635.1"/>
    </source>
</evidence>
<dbReference type="EMBL" id="CP016428">
    <property type="protein sequence ID" value="ANV99635.1"/>
    <property type="molecule type" value="Genomic_DNA"/>
</dbReference>
<proteinExistence type="predicted"/>
<dbReference type="OrthoDB" id="7800649at2"/>
<organism evidence="1 2">
    <name type="scientific">Bradyrhizobium icense</name>
    <dbReference type="NCBI Taxonomy" id="1274631"/>
    <lineage>
        <taxon>Bacteria</taxon>
        <taxon>Pseudomonadati</taxon>
        <taxon>Pseudomonadota</taxon>
        <taxon>Alphaproteobacteria</taxon>
        <taxon>Hyphomicrobiales</taxon>
        <taxon>Nitrobacteraceae</taxon>
        <taxon>Bradyrhizobium</taxon>
    </lineage>
</organism>
<accession>A0A1B1UAD7</accession>
<keyword evidence="2" id="KW-1185">Reference proteome</keyword>